<dbReference type="PANTHER" id="PTHR21646:SF14">
    <property type="entry name" value="FI05488P"/>
    <property type="match status" value="1"/>
</dbReference>
<proteinExistence type="predicted"/>
<feature type="domain" description="USP" evidence="4">
    <location>
        <begin position="1"/>
        <end position="494"/>
    </location>
</feature>
<protein>
    <recommendedName>
        <fullName evidence="2">ubiquitinyl hydrolase 1</fullName>
        <ecNumber evidence="2">3.4.19.12</ecNumber>
    </recommendedName>
</protein>
<evidence type="ECO:0000259" key="4">
    <source>
        <dbReference type="PROSITE" id="PS50235"/>
    </source>
</evidence>
<evidence type="ECO:0000313" key="5">
    <source>
        <dbReference type="EnsemblMetazoa" id="XP_030840501"/>
    </source>
</evidence>
<dbReference type="KEGG" id="spu:594146"/>
<dbReference type="GeneID" id="594146"/>
<dbReference type="CDD" id="cd02674">
    <property type="entry name" value="Peptidase_C19R"/>
    <property type="match status" value="1"/>
</dbReference>
<dbReference type="EnsemblMetazoa" id="XM_030984641">
    <property type="protein sequence ID" value="XP_030840501"/>
    <property type="gene ID" value="LOC594146"/>
</dbReference>
<dbReference type="InterPro" id="IPR018200">
    <property type="entry name" value="USP_CS"/>
</dbReference>
<comment type="catalytic activity">
    <reaction evidence="1">
        <text>Thiol-dependent hydrolysis of ester, thioester, amide, peptide and isopeptide bonds formed by the C-terminal Gly of ubiquitin (a 76-residue protein attached to proteins as an intracellular targeting signal).</text>
        <dbReference type="EC" id="3.4.19.12"/>
    </reaction>
</comment>
<evidence type="ECO:0000313" key="6">
    <source>
        <dbReference type="Proteomes" id="UP000007110"/>
    </source>
</evidence>
<dbReference type="InterPro" id="IPR050185">
    <property type="entry name" value="Ub_carboxyl-term_hydrolase"/>
</dbReference>
<keyword evidence="6" id="KW-1185">Reference proteome</keyword>
<evidence type="ECO:0000256" key="2">
    <source>
        <dbReference type="ARBA" id="ARBA00012759"/>
    </source>
</evidence>
<evidence type="ECO:0000256" key="3">
    <source>
        <dbReference type="SAM" id="MobiDB-lite"/>
    </source>
</evidence>
<feature type="compositionally biased region" description="Low complexity" evidence="3">
    <location>
        <begin position="581"/>
        <end position="609"/>
    </location>
</feature>
<dbReference type="Pfam" id="PF00443">
    <property type="entry name" value="UCH"/>
    <property type="match status" value="1"/>
</dbReference>
<dbReference type="InParanoid" id="A0A7M7NRF0"/>
<dbReference type="PROSITE" id="PS50235">
    <property type="entry name" value="USP_3"/>
    <property type="match status" value="1"/>
</dbReference>
<reference evidence="6" key="1">
    <citation type="submission" date="2015-02" db="EMBL/GenBank/DDBJ databases">
        <title>Genome sequencing for Strongylocentrotus purpuratus.</title>
        <authorList>
            <person name="Murali S."/>
            <person name="Liu Y."/>
            <person name="Vee V."/>
            <person name="English A."/>
            <person name="Wang M."/>
            <person name="Skinner E."/>
            <person name="Han Y."/>
            <person name="Muzny D.M."/>
            <person name="Worley K.C."/>
            <person name="Gibbs R.A."/>
        </authorList>
    </citation>
    <scope>NUCLEOTIDE SEQUENCE</scope>
</reference>
<dbReference type="FunFam" id="3.90.70.10:FF:000048">
    <property type="entry name" value="Ubiquitin carboxyl-terminal hydrolase 31"/>
    <property type="match status" value="1"/>
</dbReference>
<organism evidence="5 6">
    <name type="scientific">Strongylocentrotus purpuratus</name>
    <name type="common">Purple sea urchin</name>
    <dbReference type="NCBI Taxonomy" id="7668"/>
    <lineage>
        <taxon>Eukaryota</taxon>
        <taxon>Metazoa</taxon>
        <taxon>Echinodermata</taxon>
        <taxon>Eleutherozoa</taxon>
        <taxon>Echinozoa</taxon>
        <taxon>Echinoidea</taxon>
        <taxon>Euechinoidea</taxon>
        <taxon>Echinacea</taxon>
        <taxon>Camarodonta</taxon>
        <taxon>Echinidea</taxon>
        <taxon>Strongylocentrotidae</taxon>
        <taxon>Strongylocentrotus</taxon>
    </lineage>
</organism>
<dbReference type="PROSITE" id="PS00973">
    <property type="entry name" value="USP_2"/>
    <property type="match status" value="1"/>
</dbReference>
<feature type="compositionally biased region" description="Basic and acidic residues" evidence="3">
    <location>
        <begin position="613"/>
        <end position="624"/>
    </location>
</feature>
<dbReference type="InterPro" id="IPR028889">
    <property type="entry name" value="USP"/>
</dbReference>
<dbReference type="AlphaFoldDB" id="A0A7M7NRF0"/>
<dbReference type="Proteomes" id="UP000007110">
    <property type="component" value="Unassembled WGS sequence"/>
</dbReference>
<dbReference type="GO" id="GO:0004843">
    <property type="term" value="F:cysteine-type deubiquitinase activity"/>
    <property type="evidence" value="ECO:0007669"/>
    <property type="project" value="UniProtKB-EC"/>
</dbReference>
<dbReference type="OrthoDB" id="292964at2759"/>
<dbReference type="InterPro" id="IPR038765">
    <property type="entry name" value="Papain-like_cys_pep_sf"/>
</dbReference>
<dbReference type="GO" id="GO:0016579">
    <property type="term" value="P:protein deubiquitination"/>
    <property type="evidence" value="ECO:0007669"/>
    <property type="project" value="InterPro"/>
</dbReference>
<dbReference type="SUPFAM" id="SSF54001">
    <property type="entry name" value="Cysteine proteinases"/>
    <property type="match status" value="1"/>
</dbReference>
<reference evidence="5" key="2">
    <citation type="submission" date="2021-01" db="UniProtKB">
        <authorList>
            <consortium name="EnsemblMetazoa"/>
        </authorList>
    </citation>
    <scope>IDENTIFICATION</scope>
</reference>
<accession>A0A7M7NRF0</accession>
<sequence length="711" mass="78902">MAAESLANHMRRNNSFVQDLFQAQYRSSLTCPHCGKQSNTFDPFLCVSLPIPQRTTRVIIVVVIYADRDPRVVRFGIVLETSGTVADLRSTIASTCSIAVTRIVLTEVYFDGFYRSFGDTQPLSDVHDGDSIYAVETPHNSHSMLQNSQVKPYLHVHCNRPVEVITMVIINQQGTGRNGKRFGQPMAIEVDRNVSHEQLTLIILKAMGCSSGNADKIMQLGPVLQLGIVIDAKGSRHYIPFEEARPMHNATITRMLQGTSEEGGPPHVKAIVEWERDIRTMFCQRAMSIYIEEHETVQRERSSHQQPVRASLFDCIDLYTQEEKLGEDNAWNCSHCKRFQQGTKRLTLWTLPEVLILHLKRFKQVGSARTKLSTQVDFPIHNLNMGQYIEHRRMSQGLPMNGNSQAALLNSLTAWSPWKQQGGRRRSTTLVGDNVYDLYAVCNHSGSLTGGHYTAFCKNSLDAQWYHFDDAKVVPVPEERLVNKGAYLLFYHRRTQAASSTSTDCSMSSTGSDHWVYKLPAYARQCSNTSSGQDSVFSSGGSSHEGSSPMTETPPPGAWGSSHSPHPAPTSYAPHPAPTNHSPHPASTSHSPHPAPTSHSPHPASTTHSGRPARPDPHPQRVDLPEWYNHNGVDVADSAGSRAKSSGRMTPGQRSWHGSRDLVDDDESGGFSPNSRPFVRGVAGPTRQRSTHRPWENSESDNDSVLTESCV</sequence>
<dbReference type="PANTHER" id="PTHR21646">
    <property type="entry name" value="UBIQUITIN CARBOXYL-TERMINAL HYDROLASE"/>
    <property type="match status" value="1"/>
</dbReference>
<dbReference type="EC" id="3.4.19.12" evidence="2"/>
<dbReference type="OMA" id="SINTSCH"/>
<evidence type="ECO:0000256" key="1">
    <source>
        <dbReference type="ARBA" id="ARBA00000707"/>
    </source>
</evidence>
<dbReference type="RefSeq" id="XP_030840501.1">
    <property type="nucleotide sequence ID" value="XM_030984641.1"/>
</dbReference>
<dbReference type="Gene3D" id="3.90.70.10">
    <property type="entry name" value="Cysteine proteinases"/>
    <property type="match status" value="2"/>
</dbReference>
<feature type="region of interest" description="Disordered" evidence="3">
    <location>
        <begin position="528"/>
        <end position="711"/>
    </location>
</feature>
<name>A0A7M7NRF0_STRPU</name>
<dbReference type="InterPro" id="IPR001394">
    <property type="entry name" value="Peptidase_C19_UCH"/>
</dbReference>
<feature type="compositionally biased region" description="Low complexity" evidence="3">
    <location>
        <begin position="530"/>
        <end position="548"/>
    </location>
</feature>